<keyword evidence="2" id="KW-1185">Reference proteome</keyword>
<reference evidence="1 2" key="1">
    <citation type="submission" date="2023-11" db="EMBL/GenBank/DDBJ databases">
        <title>Halocaridina rubra genome assembly.</title>
        <authorList>
            <person name="Smith C."/>
        </authorList>
    </citation>
    <scope>NUCLEOTIDE SEQUENCE [LARGE SCALE GENOMIC DNA]</scope>
    <source>
        <strain evidence="1">EP-1</strain>
        <tissue evidence="1">Whole</tissue>
    </source>
</reference>
<name>A0AAN8XH08_HALRR</name>
<dbReference type="Proteomes" id="UP001381693">
    <property type="component" value="Unassembled WGS sequence"/>
</dbReference>
<accession>A0AAN8XH08</accession>
<feature type="non-terminal residue" evidence="1">
    <location>
        <position position="57"/>
    </location>
</feature>
<gene>
    <name evidence="1" type="ORF">SK128_008162</name>
</gene>
<dbReference type="AlphaFoldDB" id="A0AAN8XH08"/>
<evidence type="ECO:0000313" key="1">
    <source>
        <dbReference type="EMBL" id="KAK7078965.1"/>
    </source>
</evidence>
<evidence type="ECO:0000313" key="2">
    <source>
        <dbReference type="Proteomes" id="UP001381693"/>
    </source>
</evidence>
<dbReference type="EMBL" id="JAXCGZ010007615">
    <property type="protein sequence ID" value="KAK7078965.1"/>
    <property type="molecule type" value="Genomic_DNA"/>
</dbReference>
<organism evidence="1 2">
    <name type="scientific">Halocaridina rubra</name>
    <name type="common">Hawaiian red shrimp</name>
    <dbReference type="NCBI Taxonomy" id="373956"/>
    <lineage>
        <taxon>Eukaryota</taxon>
        <taxon>Metazoa</taxon>
        <taxon>Ecdysozoa</taxon>
        <taxon>Arthropoda</taxon>
        <taxon>Crustacea</taxon>
        <taxon>Multicrustacea</taxon>
        <taxon>Malacostraca</taxon>
        <taxon>Eumalacostraca</taxon>
        <taxon>Eucarida</taxon>
        <taxon>Decapoda</taxon>
        <taxon>Pleocyemata</taxon>
        <taxon>Caridea</taxon>
        <taxon>Atyoidea</taxon>
        <taxon>Atyidae</taxon>
        <taxon>Halocaridina</taxon>
    </lineage>
</organism>
<proteinExistence type="predicted"/>
<feature type="non-terminal residue" evidence="1">
    <location>
        <position position="1"/>
    </location>
</feature>
<comment type="caution">
    <text evidence="1">The sequence shown here is derived from an EMBL/GenBank/DDBJ whole genome shotgun (WGS) entry which is preliminary data.</text>
</comment>
<protein>
    <submittedName>
        <fullName evidence="1">Uncharacterized protein</fullName>
    </submittedName>
</protein>
<sequence>YSVIIVDITYIKRRHNYDYMYPRNISKMFMRDDHHAISRCTYELHIKKDDEVSCRRH</sequence>